<dbReference type="Gene3D" id="2.40.50.100">
    <property type="match status" value="1"/>
</dbReference>
<dbReference type="Gene3D" id="1.10.287.470">
    <property type="entry name" value="Helix hairpin bin"/>
    <property type="match status" value="1"/>
</dbReference>
<dbReference type="SUPFAM" id="SSF111369">
    <property type="entry name" value="HlyD-like secretion proteins"/>
    <property type="match status" value="1"/>
</dbReference>
<evidence type="ECO:0000259" key="2">
    <source>
        <dbReference type="Pfam" id="PF25917"/>
    </source>
</evidence>
<dbReference type="EMBL" id="LDJI01000015">
    <property type="protein sequence ID" value="KRG64292.1"/>
    <property type="molecule type" value="Genomic_DNA"/>
</dbReference>
<reference evidence="4 5" key="1">
    <citation type="submission" date="2015-05" db="EMBL/GenBank/DDBJ databases">
        <title>Genome sequencing and analysis of members of genus Stenotrophomonas.</title>
        <authorList>
            <person name="Patil P.P."/>
            <person name="Midha S."/>
            <person name="Patil P.B."/>
        </authorList>
    </citation>
    <scope>NUCLEOTIDE SEQUENCE [LARGE SCALE GENOMIC DNA]</scope>
    <source>
        <strain evidence="4 5">DSM 18929</strain>
    </source>
</reference>
<dbReference type="STRING" id="405444.ABB26_08865"/>
<dbReference type="InterPro" id="IPR006143">
    <property type="entry name" value="RND_pump_MFP"/>
</dbReference>
<dbReference type="Pfam" id="PF25954">
    <property type="entry name" value="Beta-barrel_RND_2"/>
    <property type="match status" value="1"/>
</dbReference>
<evidence type="ECO:0000313" key="5">
    <source>
        <dbReference type="Proteomes" id="UP000050864"/>
    </source>
</evidence>
<dbReference type="InterPro" id="IPR058625">
    <property type="entry name" value="MdtA-like_BSH"/>
</dbReference>
<dbReference type="GO" id="GO:0015562">
    <property type="term" value="F:efflux transmembrane transporter activity"/>
    <property type="evidence" value="ECO:0007669"/>
    <property type="project" value="TreeGrafter"/>
</dbReference>
<dbReference type="AlphaFoldDB" id="A0A0R0CER8"/>
<dbReference type="Gene3D" id="2.40.30.170">
    <property type="match status" value="1"/>
</dbReference>
<dbReference type="InterPro" id="IPR058792">
    <property type="entry name" value="Beta-barrel_RND_2"/>
</dbReference>
<dbReference type="Pfam" id="PF25917">
    <property type="entry name" value="BSH_RND"/>
    <property type="match status" value="1"/>
</dbReference>
<dbReference type="PATRIC" id="fig|405444.3.peg.779"/>
<evidence type="ECO:0000256" key="1">
    <source>
        <dbReference type="ARBA" id="ARBA00009477"/>
    </source>
</evidence>
<feature type="domain" description="CusB-like beta-barrel" evidence="3">
    <location>
        <begin position="198"/>
        <end position="269"/>
    </location>
</feature>
<evidence type="ECO:0000259" key="3">
    <source>
        <dbReference type="Pfam" id="PF25954"/>
    </source>
</evidence>
<keyword evidence="5" id="KW-1185">Reference proteome</keyword>
<accession>A0A0R0CER8</accession>
<dbReference type="PANTHER" id="PTHR30469">
    <property type="entry name" value="MULTIDRUG RESISTANCE PROTEIN MDTA"/>
    <property type="match status" value="1"/>
</dbReference>
<feature type="domain" description="Multidrug resistance protein MdtA-like barrel-sandwich hybrid" evidence="2">
    <location>
        <begin position="66"/>
        <end position="191"/>
    </location>
</feature>
<dbReference type="PANTHER" id="PTHR30469:SF29">
    <property type="entry name" value="BLR2860 PROTEIN"/>
    <property type="match status" value="1"/>
</dbReference>
<dbReference type="NCBIfam" id="TIGR01730">
    <property type="entry name" value="RND_mfp"/>
    <property type="match status" value="1"/>
</dbReference>
<gene>
    <name evidence="4" type="ORF">ABB26_08865</name>
</gene>
<comment type="caution">
    <text evidence="4">The sequence shown here is derived from an EMBL/GenBank/DDBJ whole genome shotgun (WGS) entry which is preliminary data.</text>
</comment>
<dbReference type="GO" id="GO:1990281">
    <property type="term" value="C:efflux pump complex"/>
    <property type="evidence" value="ECO:0007669"/>
    <property type="project" value="TreeGrafter"/>
</dbReference>
<proteinExistence type="inferred from homology"/>
<evidence type="ECO:0000313" key="4">
    <source>
        <dbReference type="EMBL" id="KRG64292.1"/>
    </source>
</evidence>
<dbReference type="Proteomes" id="UP000050864">
    <property type="component" value="Unassembled WGS sequence"/>
</dbReference>
<comment type="similarity">
    <text evidence="1">Belongs to the membrane fusion protein (MFP) (TC 8.A.1) family.</text>
</comment>
<dbReference type="Gene3D" id="2.40.420.20">
    <property type="match status" value="1"/>
</dbReference>
<protein>
    <submittedName>
        <fullName evidence="4">Uncharacterized protein</fullName>
    </submittedName>
</protein>
<organism evidence="4 5">
    <name type="scientific">Stenotrophomonas humi</name>
    <dbReference type="NCBI Taxonomy" id="405444"/>
    <lineage>
        <taxon>Bacteria</taxon>
        <taxon>Pseudomonadati</taxon>
        <taxon>Pseudomonadota</taxon>
        <taxon>Gammaproteobacteria</taxon>
        <taxon>Lysobacterales</taxon>
        <taxon>Lysobacteraceae</taxon>
        <taxon>Stenotrophomonas</taxon>
    </lineage>
</organism>
<sequence>MIGIALGVITLLVALTLFDMYRKRGAAAAASAAGTPTAVPVVVEAARREALPKQIEAIGTVVADQQVLVAAEVAGRITALHFSSGQSVKAGTPLAQLNDAPMQRELERHRAAATLADASLARAHRLKDLVLSRAEYEQHQASHAQQHAQVAQILAEIAQRRVRAPFDGVLGVRQVNLGQFVEAGTPIATLTDLRHLHVDFRVPERFLPLLSEGLAVQLSVDGVSDSGVVGRISAIDPRVNQDDRMVNVRSTLTAPGKGNLWPGAFARVLVTLPPDPPAVTVPAIAISASLAGDSLYVVRENAGKPQARLLPVQTDMRHGDRIALRNSDLQAGELVVVSGQINLQDGAWVSIPASAAAPSSIAARKEQ</sequence>
<name>A0A0R0CER8_9GAMM</name>